<dbReference type="Proteomes" id="UP001500842">
    <property type="component" value="Unassembled WGS sequence"/>
</dbReference>
<feature type="chain" id="PRO_5045310882" description="Membrane-bound lytic murein transglycosylase B" evidence="2">
    <location>
        <begin position="28"/>
        <end position="381"/>
    </location>
</feature>
<dbReference type="EMBL" id="BAAAOR010000020">
    <property type="protein sequence ID" value="GAA1519663.1"/>
    <property type="molecule type" value="Genomic_DNA"/>
</dbReference>
<dbReference type="RefSeq" id="WP_141004352.1">
    <property type="nucleotide sequence ID" value="NZ_BAAAOR010000020.1"/>
</dbReference>
<evidence type="ECO:0000313" key="4">
    <source>
        <dbReference type="Proteomes" id="UP001500842"/>
    </source>
</evidence>
<evidence type="ECO:0000256" key="1">
    <source>
        <dbReference type="SAM" id="MobiDB-lite"/>
    </source>
</evidence>
<proteinExistence type="predicted"/>
<name>A0ABN2AKJ7_9ACTN</name>
<feature type="region of interest" description="Disordered" evidence="1">
    <location>
        <begin position="139"/>
        <end position="176"/>
    </location>
</feature>
<feature type="region of interest" description="Disordered" evidence="1">
    <location>
        <begin position="312"/>
        <end position="381"/>
    </location>
</feature>
<gene>
    <name evidence="3" type="ORF">GCM10009788_24440</name>
</gene>
<sequence length="381" mass="39116">MARGSRDRTLRHSVALAVLSSCAITVAAVVATTLTLASADTRSSPPQGDRVGTTTASLEMLPAAPTATGPSVSEAWFRVVAPGKAGRARIQAIPQPALTAYQRAETVLAGAAAECHLPWMLLAAIGRIATDHGRVRDSRLDDDGVATPPIIGPTVRDDRRSPMSDTDGGRLDQDPVHDRAIGPLHLTPTTWAHVGVDADDDGARNPQDIDDAALATAVLLCSGATDLSVVAHQQAALATLNTNAVFARRVLDVAAAYQADALTQESAVPIVLPGPGPDTATGPAASTEATAEATVLAVKSWLDATADRHWSELRQPSVRATPPDSAPSSAPSTLPCTPTPTTTANPEVSGDPTPPAPTDMPTSAPPLETPVPGCPVTPEVP</sequence>
<accession>A0ABN2AKJ7</accession>
<evidence type="ECO:0000256" key="2">
    <source>
        <dbReference type="SAM" id="SignalP"/>
    </source>
</evidence>
<reference evidence="3 4" key="1">
    <citation type="journal article" date="2019" name="Int. J. Syst. Evol. Microbiol.">
        <title>The Global Catalogue of Microorganisms (GCM) 10K type strain sequencing project: providing services to taxonomists for standard genome sequencing and annotation.</title>
        <authorList>
            <consortium name="The Broad Institute Genomics Platform"/>
            <consortium name="The Broad Institute Genome Sequencing Center for Infectious Disease"/>
            <person name="Wu L."/>
            <person name="Ma J."/>
        </authorList>
    </citation>
    <scope>NUCLEOTIDE SEQUENCE [LARGE SCALE GENOMIC DNA]</scope>
    <source>
        <strain evidence="3 4">JCM 14942</strain>
    </source>
</reference>
<dbReference type="PANTHER" id="PTHR30163">
    <property type="entry name" value="MEMBRANE-BOUND LYTIC MUREIN TRANSGLYCOSYLASE B"/>
    <property type="match status" value="1"/>
</dbReference>
<comment type="caution">
    <text evidence="3">The sequence shown here is derived from an EMBL/GenBank/DDBJ whole genome shotgun (WGS) entry which is preliminary data.</text>
</comment>
<dbReference type="InterPro" id="IPR023346">
    <property type="entry name" value="Lysozyme-like_dom_sf"/>
</dbReference>
<dbReference type="SUPFAM" id="SSF53955">
    <property type="entry name" value="Lysozyme-like"/>
    <property type="match status" value="1"/>
</dbReference>
<dbReference type="InterPro" id="IPR043426">
    <property type="entry name" value="MltB-like"/>
</dbReference>
<evidence type="ECO:0008006" key="5">
    <source>
        <dbReference type="Google" id="ProtNLM"/>
    </source>
</evidence>
<protein>
    <recommendedName>
        <fullName evidence="5">Membrane-bound lytic murein transglycosylase B</fullName>
    </recommendedName>
</protein>
<feature type="signal peptide" evidence="2">
    <location>
        <begin position="1"/>
        <end position="27"/>
    </location>
</feature>
<keyword evidence="2" id="KW-0732">Signal</keyword>
<dbReference type="PANTHER" id="PTHR30163:SF8">
    <property type="entry name" value="LYTIC MUREIN TRANSGLYCOSYLASE"/>
    <property type="match status" value="1"/>
</dbReference>
<feature type="compositionally biased region" description="Pro residues" evidence="1">
    <location>
        <begin position="352"/>
        <end position="381"/>
    </location>
</feature>
<evidence type="ECO:0000313" key="3">
    <source>
        <dbReference type="EMBL" id="GAA1519663.1"/>
    </source>
</evidence>
<dbReference type="PROSITE" id="PS51257">
    <property type="entry name" value="PROKAR_LIPOPROTEIN"/>
    <property type="match status" value="1"/>
</dbReference>
<feature type="compositionally biased region" description="Basic and acidic residues" evidence="1">
    <location>
        <begin position="155"/>
        <end position="176"/>
    </location>
</feature>
<feature type="compositionally biased region" description="Low complexity" evidence="1">
    <location>
        <begin position="320"/>
        <end position="344"/>
    </location>
</feature>
<organism evidence="3 4">
    <name type="scientific">Nocardioides humi</name>
    <dbReference type="NCBI Taxonomy" id="449461"/>
    <lineage>
        <taxon>Bacteria</taxon>
        <taxon>Bacillati</taxon>
        <taxon>Actinomycetota</taxon>
        <taxon>Actinomycetes</taxon>
        <taxon>Propionibacteriales</taxon>
        <taxon>Nocardioidaceae</taxon>
        <taxon>Nocardioides</taxon>
    </lineage>
</organism>
<keyword evidence="4" id="KW-1185">Reference proteome</keyword>